<keyword evidence="1" id="KW-0472">Membrane</keyword>
<dbReference type="EMBL" id="JAPAAF010000017">
    <property type="protein sequence ID" value="MCW0483447.1"/>
    <property type="molecule type" value="Genomic_DNA"/>
</dbReference>
<feature type="transmembrane region" description="Helical" evidence="1">
    <location>
        <begin position="143"/>
        <end position="161"/>
    </location>
</feature>
<organism evidence="3 4">
    <name type="scientific">Gaoshiqia sediminis</name>
    <dbReference type="NCBI Taxonomy" id="2986998"/>
    <lineage>
        <taxon>Bacteria</taxon>
        <taxon>Pseudomonadati</taxon>
        <taxon>Bacteroidota</taxon>
        <taxon>Bacteroidia</taxon>
        <taxon>Marinilabiliales</taxon>
        <taxon>Prolixibacteraceae</taxon>
        <taxon>Gaoshiqia</taxon>
    </lineage>
</organism>
<keyword evidence="1" id="KW-0812">Transmembrane</keyword>
<feature type="domain" description="GYF" evidence="2">
    <location>
        <begin position="4"/>
        <end position="49"/>
    </location>
</feature>
<comment type="caution">
    <text evidence="3">The sequence shown here is derived from an EMBL/GenBank/DDBJ whole genome shotgun (WGS) entry which is preliminary data.</text>
</comment>
<name>A0AA41YDK1_9BACT</name>
<evidence type="ECO:0000313" key="4">
    <source>
        <dbReference type="Proteomes" id="UP001163821"/>
    </source>
</evidence>
<feature type="transmembrane region" description="Helical" evidence="1">
    <location>
        <begin position="82"/>
        <end position="101"/>
    </location>
</feature>
<sequence length="169" mass="19556">MKKYFYSDGTNNFGPFSIEELKEKEIGRETMIWFQELGDWQKAGSIQELNDLFALVPPPIQQQSNYIQQSVGQTNPNSVIDIFLFLAIAYWFATNLITFIIEKVVDDWWDNELVTYFRIGTNIIFAAVPIVFALSVKNKILKIIALILGALLSIYFLYSNIDWLIRELS</sequence>
<feature type="transmembrane region" description="Helical" evidence="1">
    <location>
        <begin position="113"/>
        <end position="136"/>
    </location>
</feature>
<dbReference type="InterPro" id="IPR025640">
    <property type="entry name" value="GYF_2"/>
</dbReference>
<keyword evidence="4" id="KW-1185">Reference proteome</keyword>
<dbReference type="AlphaFoldDB" id="A0AA41YDK1"/>
<keyword evidence="1" id="KW-1133">Transmembrane helix</keyword>
<dbReference type="Pfam" id="PF14237">
    <property type="entry name" value="GYF_2"/>
    <property type="match status" value="1"/>
</dbReference>
<reference evidence="3" key="1">
    <citation type="submission" date="2022-10" db="EMBL/GenBank/DDBJ databases">
        <title>Gaoshiqiia sediminis gen. nov., sp. nov., isolated from coastal sediment.</title>
        <authorList>
            <person name="Yu W.X."/>
            <person name="Mu D.S."/>
            <person name="Du J.Z."/>
            <person name="Liang Y.Q."/>
        </authorList>
    </citation>
    <scope>NUCLEOTIDE SEQUENCE</scope>
    <source>
        <strain evidence="3">A06</strain>
    </source>
</reference>
<accession>A0AA41YDK1</accession>
<evidence type="ECO:0000256" key="1">
    <source>
        <dbReference type="SAM" id="Phobius"/>
    </source>
</evidence>
<evidence type="ECO:0000313" key="3">
    <source>
        <dbReference type="EMBL" id="MCW0483447.1"/>
    </source>
</evidence>
<dbReference type="Proteomes" id="UP001163821">
    <property type="component" value="Unassembled WGS sequence"/>
</dbReference>
<dbReference type="RefSeq" id="WP_282592048.1">
    <property type="nucleotide sequence ID" value="NZ_JAPAAF010000017.1"/>
</dbReference>
<gene>
    <name evidence="3" type="ORF">N2K84_11950</name>
</gene>
<protein>
    <submittedName>
        <fullName evidence="3">DUF4339 domain-containing protein</fullName>
    </submittedName>
</protein>
<evidence type="ECO:0000259" key="2">
    <source>
        <dbReference type="Pfam" id="PF14237"/>
    </source>
</evidence>
<proteinExistence type="predicted"/>